<keyword evidence="1" id="KW-0812">Transmembrane</keyword>
<gene>
    <name evidence="2" type="ORF">CUMW_259230</name>
</gene>
<organism evidence="2 3">
    <name type="scientific">Citrus unshiu</name>
    <name type="common">Satsuma mandarin</name>
    <name type="synonym">Citrus nobilis var. unshiu</name>
    <dbReference type="NCBI Taxonomy" id="55188"/>
    <lineage>
        <taxon>Eukaryota</taxon>
        <taxon>Viridiplantae</taxon>
        <taxon>Streptophyta</taxon>
        <taxon>Embryophyta</taxon>
        <taxon>Tracheophyta</taxon>
        <taxon>Spermatophyta</taxon>
        <taxon>Magnoliopsida</taxon>
        <taxon>eudicotyledons</taxon>
        <taxon>Gunneridae</taxon>
        <taxon>Pentapetalae</taxon>
        <taxon>rosids</taxon>
        <taxon>malvids</taxon>
        <taxon>Sapindales</taxon>
        <taxon>Rutaceae</taxon>
        <taxon>Aurantioideae</taxon>
        <taxon>Citrus</taxon>
    </lineage>
</organism>
<keyword evidence="3" id="KW-1185">Reference proteome</keyword>
<name>A0A2H5QT46_CITUN</name>
<evidence type="ECO:0000256" key="1">
    <source>
        <dbReference type="SAM" id="Phobius"/>
    </source>
</evidence>
<comment type="caution">
    <text evidence="2">The sequence shown here is derived from an EMBL/GenBank/DDBJ whole genome shotgun (WGS) entry which is preliminary data.</text>
</comment>
<evidence type="ECO:0000313" key="2">
    <source>
        <dbReference type="EMBL" id="GAY67784.1"/>
    </source>
</evidence>
<reference evidence="2 3" key="1">
    <citation type="journal article" date="2017" name="Front. Genet.">
        <title>Draft sequencing of the heterozygous diploid genome of Satsuma (Citrus unshiu Marc.) using a hybrid assembly approach.</title>
        <authorList>
            <person name="Shimizu T."/>
            <person name="Tanizawa Y."/>
            <person name="Mochizuki T."/>
            <person name="Nagasaki H."/>
            <person name="Yoshioka T."/>
            <person name="Toyoda A."/>
            <person name="Fujiyama A."/>
            <person name="Kaminuma E."/>
            <person name="Nakamura Y."/>
        </authorList>
    </citation>
    <scope>NUCLEOTIDE SEQUENCE [LARGE SCALE GENOMIC DNA]</scope>
    <source>
        <strain evidence="3">cv. Miyagawa wase</strain>
    </source>
</reference>
<evidence type="ECO:0000313" key="3">
    <source>
        <dbReference type="Proteomes" id="UP000236630"/>
    </source>
</evidence>
<accession>A0A2H5QT46</accession>
<protein>
    <submittedName>
        <fullName evidence="2">Uncharacterized protein</fullName>
    </submittedName>
</protein>
<feature type="transmembrane region" description="Helical" evidence="1">
    <location>
        <begin position="221"/>
        <end position="254"/>
    </location>
</feature>
<dbReference type="EMBL" id="BDQV01000759">
    <property type="protein sequence ID" value="GAY67784.1"/>
    <property type="molecule type" value="Genomic_DNA"/>
</dbReference>
<keyword evidence="1" id="KW-1133">Transmembrane helix</keyword>
<dbReference type="AlphaFoldDB" id="A0A2H5QT46"/>
<sequence length="289" mass="32776">MQEVCSETGLTEEEVDKSVLWKRARQMKNGGYHPDVEPVIKKISPFKLKQLLKHQRDRTYRCCKTDQRRGQKSCSEAFASKEEHKAAREVQRNKISLLQLFGTMCEAKMSDQEWIPYLLDDGVFQLEEIRAHIGRRDCSAVLSMDATGVNVIELYFAMLYASILPRKRGVKPFGFVRPGLVSLGEERNPTASFDLRARGVPQQPASSVVCGFYVMRFMKDLINYFSILMNNVGFSHLGTAGLVSSVFLAPLVLLELLLEMLLEMNYVVAFVHVGRNDSVVGFLMLLELN</sequence>
<dbReference type="Proteomes" id="UP000236630">
    <property type="component" value="Unassembled WGS sequence"/>
</dbReference>
<keyword evidence="1" id="KW-0472">Membrane</keyword>
<proteinExistence type="predicted"/>